<sequence length="86" mass="9888">MIDPTKRKDNLEEMKRLARQHNDDPAGAVNPWSSQSREAVNREKFKKDLAEAEATGDPWNVQKVRNAELRRREELAKMNAPKFGGN</sequence>
<keyword evidence="3" id="KW-1185">Reference proteome</keyword>
<dbReference type="Proteomes" id="UP001597561">
    <property type="component" value="Unassembled WGS sequence"/>
</dbReference>
<name>A0ABW5ZMZ8_9BACL</name>
<proteinExistence type="predicted"/>
<comment type="caution">
    <text evidence="2">The sequence shown here is derived from an EMBL/GenBank/DDBJ whole genome shotgun (WGS) entry which is preliminary data.</text>
</comment>
<reference evidence="3" key="1">
    <citation type="journal article" date="2019" name="Int. J. Syst. Evol. Microbiol.">
        <title>The Global Catalogue of Microorganisms (GCM) 10K type strain sequencing project: providing services to taxonomists for standard genome sequencing and annotation.</title>
        <authorList>
            <consortium name="The Broad Institute Genomics Platform"/>
            <consortium name="The Broad Institute Genome Sequencing Center for Infectious Disease"/>
            <person name="Wu L."/>
            <person name="Ma J."/>
        </authorList>
    </citation>
    <scope>NUCLEOTIDE SEQUENCE [LARGE SCALE GENOMIC DNA]</scope>
    <source>
        <strain evidence="3">KCTC 13528</strain>
    </source>
</reference>
<dbReference type="RefSeq" id="WP_204731027.1">
    <property type="nucleotide sequence ID" value="NZ_JAFBDK010000034.1"/>
</dbReference>
<feature type="region of interest" description="Disordered" evidence="1">
    <location>
        <begin position="1"/>
        <end position="39"/>
    </location>
</feature>
<organism evidence="2 3">
    <name type="scientific">Jeotgalibacillus terrae</name>
    <dbReference type="NCBI Taxonomy" id="587735"/>
    <lineage>
        <taxon>Bacteria</taxon>
        <taxon>Bacillati</taxon>
        <taxon>Bacillota</taxon>
        <taxon>Bacilli</taxon>
        <taxon>Bacillales</taxon>
        <taxon>Caryophanaceae</taxon>
        <taxon>Jeotgalibacillus</taxon>
    </lineage>
</organism>
<accession>A0ABW5ZMZ8</accession>
<dbReference type="EMBL" id="JBHUPG010000053">
    <property type="protein sequence ID" value="MFD2913947.1"/>
    <property type="molecule type" value="Genomic_DNA"/>
</dbReference>
<gene>
    <name evidence="2" type="ORF">ACFS5P_18810</name>
</gene>
<feature type="compositionally biased region" description="Basic and acidic residues" evidence="1">
    <location>
        <begin position="1"/>
        <end position="24"/>
    </location>
</feature>
<evidence type="ECO:0000256" key="1">
    <source>
        <dbReference type="SAM" id="MobiDB-lite"/>
    </source>
</evidence>
<protein>
    <submittedName>
        <fullName evidence="2">Uncharacterized protein</fullName>
    </submittedName>
</protein>
<evidence type="ECO:0000313" key="2">
    <source>
        <dbReference type="EMBL" id="MFD2913947.1"/>
    </source>
</evidence>
<evidence type="ECO:0000313" key="3">
    <source>
        <dbReference type="Proteomes" id="UP001597561"/>
    </source>
</evidence>